<dbReference type="STRING" id="871325.SAMN05444349_10381"/>
<dbReference type="RefSeq" id="WP_025073964.1">
    <property type="nucleotide sequence ID" value="NZ_FQVD01000003.1"/>
</dbReference>
<dbReference type="AlphaFoldDB" id="A0A1M4UBA3"/>
<feature type="domain" description="Xaa-Pro dipeptidyl-peptidase C-terminal" evidence="2">
    <location>
        <begin position="365"/>
        <end position="630"/>
    </location>
</feature>
<dbReference type="SUPFAM" id="SSF53474">
    <property type="entry name" value="alpha/beta-Hydrolases"/>
    <property type="match status" value="1"/>
</dbReference>
<dbReference type="InterPro" id="IPR000383">
    <property type="entry name" value="Xaa-Pro-like_dom"/>
</dbReference>
<accession>A0A1M4UBA3</accession>
<dbReference type="GO" id="GO:0008239">
    <property type="term" value="F:dipeptidyl-peptidase activity"/>
    <property type="evidence" value="ECO:0007669"/>
    <property type="project" value="InterPro"/>
</dbReference>
<dbReference type="Pfam" id="PF08530">
    <property type="entry name" value="PepX_C"/>
    <property type="match status" value="1"/>
</dbReference>
<organism evidence="3 4">
    <name type="scientific">Bacteroides faecichinchillae</name>
    <dbReference type="NCBI Taxonomy" id="871325"/>
    <lineage>
        <taxon>Bacteria</taxon>
        <taxon>Pseudomonadati</taxon>
        <taxon>Bacteroidota</taxon>
        <taxon>Bacteroidia</taxon>
        <taxon>Bacteroidales</taxon>
        <taxon>Bacteroidaceae</taxon>
        <taxon>Bacteroides</taxon>
    </lineage>
</organism>
<dbReference type="InterPro" id="IPR013736">
    <property type="entry name" value="Xaa-Pro_dipept_C"/>
</dbReference>
<dbReference type="Gene3D" id="3.40.50.1820">
    <property type="entry name" value="alpha/beta hydrolase"/>
    <property type="match status" value="1"/>
</dbReference>
<sequence length="635" mass="73573">MTYYINKWSKVFCFVPLLYLFFIGNCLSAQEITEAWIKENYTKREEMIPMRDGIHLYTAIYEPVHQEKPSPILLTRTPYKASPYGKKMNSRLWGSWQNYAREKYIFVIQDVRGRWKSEGEFVNIRPFIINKKKKKDIDEASDVYDTTEWLLQHTKKNNGNVGIIGSSYAGFYSIMGALSAHPAIKAAVPQAPVTDWFLGDDYHHNGAFMLCDGFRFAASMNRPRPVPTEVSTPAKPYYQTDEYSFFLKAGALKNLTRLLGDSIAYWNDLMAHPNYDSWWQQRDTRRSCYNIRPAILVVGGLFDAEDCYGAWELYKAIHKQSPDTDLHLIVGPWYHGAWGGNDGSYLGNIRFGSKNVPYYQEQIEYPFLQYYLNGKGTPITDSRKANIFFSGENQWKEFESWPDKKAQAVSYYLDEKGTLSTNTPNKTISYSEYVSDPAKPVPYTDKTTYARAKEYMTDDQRFAERRPDVLCFKTETLEQPLTVGGEVEVELEVTVTTTDADFVVKVIDEFPEDFAYNDQKDGKGSGYRYLMNGYQMLVRGEVMRGRYRNSFEHPEAFVPGQPTKVRFTMPDIAHTFQKGHRLVVQIQSTWFPLIDRNPQQFVNIYTCEDADFIKSTIQILHQKNNPSKITFRRLL</sequence>
<reference evidence="3 4" key="1">
    <citation type="submission" date="2016-11" db="EMBL/GenBank/DDBJ databases">
        <authorList>
            <person name="Jaros S."/>
            <person name="Januszkiewicz K."/>
            <person name="Wedrychowicz H."/>
        </authorList>
    </citation>
    <scope>NUCLEOTIDE SEQUENCE [LARGE SCALE GENOMIC DNA]</scope>
    <source>
        <strain evidence="3 4">DSM 26883</strain>
    </source>
</reference>
<keyword evidence="1" id="KW-0378">Hydrolase</keyword>
<protein>
    <recommendedName>
        <fullName evidence="2">Xaa-Pro dipeptidyl-peptidase C-terminal domain-containing protein</fullName>
    </recommendedName>
</protein>
<dbReference type="NCBIfam" id="TIGR00976">
    <property type="entry name" value="CocE_NonD"/>
    <property type="match status" value="1"/>
</dbReference>
<evidence type="ECO:0000259" key="2">
    <source>
        <dbReference type="SMART" id="SM00939"/>
    </source>
</evidence>
<dbReference type="InterPro" id="IPR029058">
    <property type="entry name" value="AB_hydrolase_fold"/>
</dbReference>
<keyword evidence="4" id="KW-1185">Reference proteome</keyword>
<evidence type="ECO:0000313" key="4">
    <source>
        <dbReference type="Proteomes" id="UP000184436"/>
    </source>
</evidence>
<dbReference type="InterPro" id="IPR005674">
    <property type="entry name" value="CocE/Ser_esterase"/>
</dbReference>
<dbReference type="Proteomes" id="UP000184436">
    <property type="component" value="Unassembled WGS sequence"/>
</dbReference>
<dbReference type="EMBL" id="FQVD01000003">
    <property type="protein sequence ID" value="SHE53843.1"/>
    <property type="molecule type" value="Genomic_DNA"/>
</dbReference>
<evidence type="ECO:0000256" key="1">
    <source>
        <dbReference type="ARBA" id="ARBA00022801"/>
    </source>
</evidence>
<name>A0A1M4UBA3_9BACE</name>
<evidence type="ECO:0000313" key="3">
    <source>
        <dbReference type="EMBL" id="SHE53843.1"/>
    </source>
</evidence>
<dbReference type="Gene3D" id="2.60.120.260">
    <property type="entry name" value="Galactose-binding domain-like"/>
    <property type="match status" value="1"/>
</dbReference>
<gene>
    <name evidence="3" type="ORF">SAMN05444349_10381</name>
</gene>
<dbReference type="OrthoDB" id="319764at2"/>
<dbReference type="SMART" id="SM00939">
    <property type="entry name" value="PepX_C"/>
    <property type="match status" value="1"/>
</dbReference>
<dbReference type="Pfam" id="PF02129">
    <property type="entry name" value="Peptidase_S15"/>
    <property type="match status" value="1"/>
</dbReference>
<dbReference type="SUPFAM" id="SSF49785">
    <property type="entry name" value="Galactose-binding domain-like"/>
    <property type="match status" value="1"/>
</dbReference>
<dbReference type="InterPro" id="IPR008979">
    <property type="entry name" value="Galactose-bd-like_sf"/>
</dbReference>
<dbReference type="Gene3D" id="1.10.3020.10">
    <property type="entry name" value="alpha-amino acid ester hydrolase ( Helical cap domain)"/>
    <property type="match status" value="1"/>
</dbReference>
<proteinExistence type="predicted"/>